<evidence type="ECO:0000313" key="3">
    <source>
        <dbReference type="Proteomes" id="UP000626092"/>
    </source>
</evidence>
<organism evidence="2 3">
    <name type="scientific">Rhododendron simsii</name>
    <name type="common">Sims's rhododendron</name>
    <dbReference type="NCBI Taxonomy" id="118357"/>
    <lineage>
        <taxon>Eukaryota</taxon>
        <taxon>Viridiplantae</taxon>
        <taxon>Streptophyta</taxon>
        <taxon>Embryophyta</taxon>
        <taxon>Tracheophyta</taxon>
        <taxon>Spermatophyta</taxon>
        <taxon>Magnoliopsida</taxon>
        <taxon>eudicotyledons</taxon>
        <taxon>Gunneridae</taxon>
        <taxon>Pentapetalae</taxon>
        <taxon>asterids</taxon>
        <taxon>Ericales</taxon>
        <taxon>Ericaceae</taxon>
        <taxon>Ericoideae</taxon>
        <taxon>Rhodoreae</taxon>
        <taxon>Rhododendron</taxon>
    </lineage>
</organism>
<feature type="region of interest" description="Disordered" evidence="1">
    <location>
        <begin position="79"/>
        <end position="180"/>
    </location>
</feature>
<comment type="caution">
    <text evidence="2">The sequence shown here is derived from an EMBL/GenBank/DDBJ whole genome shotgun (WGS) entry which is preliminary data.</text>
</comment>
<accession>A0A834GDU3</accession>
<feature type="compositionally biased region" description="Low complexity" evidence="1">
    <location>
        <begin position="139"/>
        <end position="161"/>
    </location>
</feature>
<reference evidence="2" key="1">
    <citation type="submission" date="2019-11" db="EMBL/GenBank/DDBJ databases">
        <authorList>
            <person name="Liu Y."/>
            <person name="Hou J."/>
            <person name="Li T.-Q."/>
            <person name="Guan C.-H."/>
            <person name="Wu X."/>
            <person name="Wu H.-Z."/>
            <person name="Ling F."/>
            <person name="Zhang R."/>
            <person name="Shi X.-G."/>
            <person name="Ren J.-P."/>
            <person name="Chen E.-F."/>
            <person name="Sun J.-M."/>
        </authorList>
    </citation>
    <scope>NUCLEOTIDE SEQUENCE</scope>
    <source>
        <strain evidence="2">Adult_tree_wgs_1</strain>
        <tissue evidence="2">Leaves</tissue>
    </source>
</reference>
<feature type="compositionally biased region" description="Low complexity" evidence="1">
    <location>
        <begin position="116"/>
        <end position="128"/>
    </location>
</feature>
<evidence type="ECO:0000313" key="2">
    <source>
        <dbReference type="EMBL" id="KAF7132356.1"/>
    </source>
</evidence>
<dbReference type="Proteomes" id="UP000626092">
    <property type="component" value="Unassembled WGS sequence"/>
</dbReference>
<gene>
    <name evidence="2" type="ORF">RHSIM_Rhsim09G0102200</name>
</gene>
<proteinExistence type="predicted"/>
<dbReference type="AlphaFoldDB" id="A0A834GDU3"/>
<protein>
    <submittedName>
        <fullName evidence="2">Uncharacterized protein</fullName>
    </submittedName>
</protein>
<evidence type="ECO:0000256" key="1">
    <source>
        <dbReference type="SAM" id="MobiDB-lite"/>
    </source>
</evidence>
<dbReference type="EMBL" id="WJXA01000009">
    <property type="protein sequence ID" value="KAF7132356.1"/>
    <property type="molecule type" value="Genomic_DNA"/>
</dbReference>
<name>A0A834GDU3_RHOSS</name>
<sequence>MCIRPDYIVIVSIQQVKNPSQTLPKSTTDSYKDHHHNHRRLRHLHAAASGDRHLTGTTPCAKLTGSLQFFPFPLYAPKTLKRKPPEPTPVMKDRPPPSSYGAVYVPPHQRLRSVITSASSSSNTSSSAPAVDSKTVTTNSNSNSNSSSFSNPRGGSPNPSSYPYLPHQQFQQQQQQKRNSQLDSYPYLFEEGSDRDVEPSYDPVSLSRSLSLRFSSVNLLCLLKLNAY</sequence>
<keyword evidence="3" id="KW-1185">Reference proteome</keyword>